<dbReference type="SUPFAM" id="SSF56112">
    <property type="entry name" value="Protein kinase-like (PK-like)"/>
    <property type="match status" value="1"/>
</dbReference>
<dbReference type="EMBL" id="KV454409">
    <property type="protein sequence ID" value="ODQ65946.1"/>
    <property type="molecule type" value="Genomic_DNA"/>
</dbReference>
<reference evidence="6 7" key="1">
    <citation type="journal article" date="2016" name="Proc. Natl. Acad. Sci. U.S.A.">
        <title>Comparative genomics of biotechnologically important yeasts.</title>
        <authorList>
            <person name="Riley R."/>
            <person name="Haridas S."/>
            <person name="Wolfe K.H."/>
            <person name="Lopes M.R."/>
            <person name="Hittinger C.T."/>
            <person name="Goeker M."/>
            <person name="Salamov A.A."/>
            <person name="Wisecaver J.H."/>
            <person name="Long T.M."/>
            <person name="Calvey C.H."/>
            <person name="Aerts A.L."/>
            <person name="Barry K.W."/>
            <person name="Choi C."/>
            <person name="Clum A."/>
            <person name="Coughlan A.Y."/>
            <person name="Deshpande S."/>
            <person name="Douglass A.P."/>
            <person name="Hanson S.J."/>
            <person name="Klenk H.-P."/>
            <person name="LaButti K.M."/>
            <person name="Lapidus A."/>
            <person name="Lindquist E.A."/>
            <person name="Lipzen A.M."/>
            <person name="Meier-Kolthoff J.P."/>
            <person name="Ohm R.A."/>
            <person name="Otillar R.P."/>
            <person name="Pangilinan J.L."/>
            <person name="Peng Y."/>
            <person name="Rokas A."/>
            <person name="Rosa C.A."/>
            <person name="Scheuner C."/>
            <person name="Sibirny A.A."/>
            <person name="Slot J.C."/>
            <person name="Stielow J.B."/>
            <person name="Sun H."/>
            <person name="Kurtzman C.P."/>
            <person name="Blackwell M."/>
            <person name="Grigoriev I.V."/>
            <person name="Jeffries T.W."/>
        </authorList>
    </citation>
    <scope>NUCLEOTIDE SEQUENCE [LARGE SCALE GENOMIC DNA]</scope>
    <source>
        <strain evidence="6 7">DSM 6958</strain>
    </source>
</reference>
<keyword evidence="4" id="KW-0067">ATP-binding</keyword>
<dbReference type="STRING" id="857566.A0A1E3PKI6"/>
<dbReference type="InterPro" id="IPR011009">
    <property type="entry name" value="Kinase-like_dom_sf"/>
</dbReference>
<comment type="similarity">
    <text evidence="1">Belongs to the protein kinase superfamily. ADCK protein kinase family.</text>
</comment>
<evidence type="ECO:0000313" key="7">
    <source>
        <dbReference type="Proteomes" id="UP000095009"/>
    </source>
</evidence>
<dbReference type="PANTHER" id="PTHR43851:SF3">
    <property type="entry name" value="COENZYME Q8"/>
    <property type="match status" value="1"/>
</dbReference>
<evidence type="ECO:0000256" key="1">
    <source>
        <dbReference type="ARBA" id="ARBA00009670"/>
    </source>
</evidence>
<dbReference type="Pfam" id="PF03109">
    <property type="entry name" value="ABC1"/>
    <property type="match status" value="1"/>
</dbReference>
<dbReference type="PANTHER" id="PTHR43851">
    <property type="match status" value="1"/>
</dbReference>
<keyword evidence="2" id="KW-0808">Transferase</keyword>
<feature type="domain" description="ABC1 atypical kinase-like" evidence="5">
    <location>
        <begin position="95"/>
        <end position="333"/>
    </location>
</feature>
<dbReference type="Proteomes" id="UP000095009">
    <property type="component" value="Unassembled WGS sequence"/>
</dbReference>
<dbReference type="AlphaFoldDB" id="A0A1E3PKI6"/>
<evidence type="ECO:0000259" key="5">
    <source>
        <dbReference type="Pfam" id="PF03109"/>
    </source>
</evidence>
<dbReference type="InterPro" id="IPR004147">
    <property type="entry name" value="ABC1_dom"/>
</dbReference>
<evidence type="ECO:0000256" key="2">
    <source>
        <dbReference type="ARBA" id="ARBA00022679"/>
    </source>
</evidence>
<gene>
    <name evidence="6" type="ORF">NADFUDRAFT_24723</name>
</gene>
<dbReference type="GO" id="GO:0016740">
    <property type="term" value="F:transferase activity"/>
    <property type="evidence" value="ECO:0007669"/>
    <property type="project" value="UniProtKB-KW"/>
</dbReference>
<dbReference type="GO" id="GO:0006744">
    <property type="term" value="P:ubiquinone biosynthetic process"/>
    <property type="evidence" value="ECO:0007669"/>
    <property type="project" value="TreeGrafter"/>
</dbReference>
<evidence type="ECO:0000256" key="4">
    <source>
        <dbReference type="ARBA" id="ARBA00022840"/>
    </source>
</evidence>
<dbReference type="GO" id="GO:0005524">
    <property type="term" value="F:ATP binding"/>
    <property type="evidence" value="ECO:0007669"/>
    <property type="project" value="UniProtKB-KW"/>
</dbReference>
<dbReference type="InterPro" id="IPR051409">
    <property type="entry name" value="Atypical_kinase_ADCK"/>
</dbReference>
<keyword evidence="3" id="KW-0547">Nucleotide-binding</keyword>
<evidence type="ECO:0000256" key="3">
    <source>
        <dbReference type="ARBA" id="ARBA00022741"/>
    </source>
</evidence>
<dbReference type="InterPro" id="IPR034646">
    <property type="entry name" value="ADCK3_dom"/>
</dbReference>
<name>A0A1E3PKI6_9ASCO</name>
<accession>A0A1E3PKI6</accession>
<organism evidence="6 7">
    <name type="scientific">Nadsonia fulvescens var. elongata DSM 6958</name>
    <dbReference type="NCBI Taxonomy" id="857566"/>
    <lineage>
        <taxon>Eukaryota</taxon>
        <taxon>Fungi</taxon>
        <taxon>Dikarya</taxon>
        <taxon>Ascomycota</taxon>
        <taxon>Saccharomycotina</taxon>
        <taxon>Dipodascomycetes</taxon>
        <taxon>Dipodascales</taxon>
        <taxon>Dipodascales incertae sedis</taxon>
        <taxon>Nadsonia</taxon>
    </lineage>
</organism>
<dbReference type="CDD" id="cd13970">
    <property type="entry name" value="ABC1_ADCK3"/>
    <property type="match status" value="1"/>
</dbReference>
<proteinExistence type="inferred from homology"/>
<protein>
    <submittedName>
        <fullName evidence="6">ABC1-domain-containing protein</fullName>
    </submittedName>
</protein>
<sequence>MQSSPVPSGRLSRLLHYGSLAGGMAVGGISESLRRIGNSEEARSKPASVFLSPANLERLVKKFSQMRGAALKIGQQLSIQDSKILPAEIQEVLIRVQNNANFMPRGQLEKVMTKELGANWRDLFVQFDDIPIAAASIGQVHKGILKNGNIPVAVKVQYPGVKDSIDSDLNNMMMLLNASRLLPEGLYLDKTIANSRVELKWECDYIREANNMEKFATLFKDSPTFVVPKVFREACTEKVLTQEFMTGTEIIKGNWDQETNNWIAGNIMKLCLTEIAKFKFMQTDPNWANFLYNNETGKIELLDFGASRSFSDEFVKNYLNALRAGVRNDRINCERFSRTLGYLTGLEAQTMVDAHVDSLIVLGEPYNASNNYHSYDFSHQTVTDRVRTNIGVMLRERLTPPPEETYSLHRKLSGAYLLCARLDAVVPTQKWFEEIVGLEYE</sequence>
<dbReference type="OrthoDB" id="201153at2759"/>
<evidence type="ECO:0000313" key="6">
    <source>
        <dbReference type="EMBL" id="ODQ65946.1"/>
    </source>
</evidence>
<keyword evidence="7" id="KW-1185">Reference proteome</keyword>